<dbReference type="GO" id="GO:0044718">
    <property type="term" value="P:siderophore transmembrane transport"/>
    <property type="evidence" value="ECO:0007669"/>
    <property type="project" value="TreeGrafter"/>
</dbReference>
<protein>
    <recommendedName>
        <fullName evidence="15">TonB-dependent receptor</fullName>
    </recommendedName>
</protein>
<evidence type="ECO:0000256" key="8">
    <source>
        <dbReference type="PROSITE-ProRule" id="PRU01360"/>
    </source>
</evidence>
<evidence type="ECO:0000256" key="1">
    <source>
        <dbReference type="ARBA" id="ARBA00004571"/>
    </source>
</evidence>
<dbReference type="InterPro" id="IPR008969">
    <property type="entry name" value="CarboxyPept-like_regulatory"/>
</dbReference>
<dbReference type="PANTHER" id="PTHR30069">
    <property type="entry name" value="TONB-DEPENDENT OUTER MEMBRANE RECEPTOR"/>
    <property type="match status" value="1"/>
</dbReference>
<comment type="similarity">
    <text evidence="8">Belongs to the TonB-dependent receptor family.</text>
</comment>
<dbReference type="Gene3D" id="2.60.40.1120">
    <property type="entry name" value="Carboxypeptidase-like, regulatory domain"/>
    <property type="match status" value="1"/>
</dbReference>
<sequence>MKQTATLCLLLATLAPGVRAQTTTPSITSSSLKGPGVLRGSVRDGATQKPIEYATVTLLPATGTTPLASTTCDDKGHFELKQLPKGSFRLQLSFVGYTQRVENVTITDQATDLGALTLTASAQKLGEVTVTGQRPLVETKPDRLIYNAEQDATNAGGTATDVLRKTPMLNVDVDGNVQLRGTSNLRILINNKPSAMLAGNLADALKQIPADQIKSIEVVTSPSAKYDAEGSGGVINIVLKKSSLQGVNGSVGASGGNRNQSTNGSLNVRRGKLGVNSRLSVYRSNYPYRSSLSRTDFTPTGEGQLEQRTESRSTGRGGYGQVELVYEPSPLHSFTLSGNGNLYLSRSPQNLFNQYVAPPLPSGGSPYAQRDTLYSRDIQQRYEGRNYDFNAGYTRTYGEAHPRREWSMLAQHTRSTNTGRYSLDQYHDAAIENGPLEYRERSTNLARNLETTLQTDYTHPLSDKNTLEAGAKVILRQVSSDYSLDTLLLAEQPDFARSSRRSNAFNYQQNVASAYSTYSFSMGKKYAFTLGARLEGTSIEGDFLGTESRFTNQYLNLLPNLNVTRNLKKPGHTLRMSFSRRIQRPNIYFLNPYINQTTPNNVYYGNPNLSPEFTNAYELSYSTFNDKASLNASDYVRRTGNSIERYNIYNEALARTESTYGNLATNSSYGLSLYGSIKPIPAWNISSNLNPSYTRLYSAALSRTNSRFNLNMSLNSSLKLGKLYTIQAFGGGGTGGVMLQSRYSGYAYYSMGLKRTLLKEKADLTLNANNFFQPGRQFRSSTVTDQFVSSSISYQYQRSVNLSFNYRFGKLDNNSMRQRRSIRNDDSKGGGSSTGGSN</sequence>
<evidence type="ECO:0000256" key="3">
    <source>
        <dbReference type="ARBA" id="ARBA00022452"/>
    </source>
</evidence>
<dbReference type="Proteomes" id="UP000194873">
    <property type="component" value="Unassembled WGS sequence"/>
</dbReference>
<comment type="subcellular location">
    <subcellularLocation>
        <location evidence="1 8">Cell outer membrane</location>
        <topology evidence="1 8">Multi-pass membrane protein</topology>
    </subcellularLocation>
</comment>
<keyword evidence="3 8" id="KW-1134">Transmembrane beta strand</keyword>
<name>A0A243WKG3_9BACT</name>
<dbReference type="OrthoDB" id="905812at2"/>
<evidence type="ECO:0000256" key="4">
    <source>
        <dbReference type="ARBA" id="ARBA00022692"/>
    </source>
</evidence>
<dbReference type="GO" id="GO:0009279">
    <property type="term" value="C:cell outer membrane"/>
    <property type="evidence" value="ECO:0007669"/>
    <property type="project" value="UniProtKB-SubCell"/>
</dbReference>
<feature type="region of interest" description="Disordered" evidence="9">
    <location>
        <begin position="249"/>
        <end position="270"/>
    </location>
</feature>
<keyword evidence="5 10" id="KW-0732">Signal</keyword>
<evidence type="ECO:0008006" key="15">
    <source>
        <dbReference type="Google" id="ProtNLM"/>
    </source>
</evidence>
<dbReference type="EMBL" id="MTSE01000002">
    <property type="protein sequence ID" value="OUJ75604.1"/>
    <property type="molecule type" value="Genomic_DNA"/>
</dbReference>
<dbReference type="InterPro" id="IPR012910">
    <property type="entry name" value="Plug_dom"/>
</dbReference>
<dbReference type="Pfam" id="PF07715">
    <property type="entry name" value="Plug"/>
    <property type="match status" value="1"/>
</dbReference>
<reference evidence="13 14" key="1">
    <citation type="submission" date="2017-01" db="EMBL/GenBank/DDBJ databases">
        <title>A new Hymenobacter.</title>
        <authorList>
            <person name="Liang Y."/>
            <person name="Feng F."/>
        </authorList>
    </citation>
    <scope>NUCLEOTIDE SEQUENCE [LARGE SCALE GENOMIC DNA]</scope>
    <source>
        <strain evidence="13">MIMBbqt21</strain>
    </source>
</reference>
<proteinExistence type="inferred from homology"/>
<evidence type="ECO:0000313" key="13">
    <source>
        <dbReference type="EMBL" id="OUJ75604.1"/>
    </source>
</evidence>
<evidence type="ECO:0000256" key="7">
    <source>
        <dbReference type="ARBA" id="ARBA00023237"/>
    </source>
</evidence>
<dbReference type="InterPro" id="IPR039426">
    <property type="entry name" value="TonB-dep_rcpt-like"/>
</dbReference>
<dbReference type="PANTHER" id="PTHR30069:SF29">
    <property type="entry name" value="HEMOGLOBIN AND HEMOGLOBIN-HAPTOGLOBIN-BINDING PROTEIN 1-RELATED"/>
    <property type="match status" value="1"/>
</dbReference>
<dbReference type="InterPro" id="IPR041700">
    <property type="entry name" value="OMP_b-brl_3"/>
</dbReference>
<feature type="region of interest" description="Disordered" evidence="9">
    <location>
        <begin position="815"/>
        <end position="838"/>
    </location>
</feature>
<dbReference type="GO" id="GO:0015344">
    <property type="term" value="F:siderophore uptake transmembrane transporter activity"/>
    <property type="evidence" value="ECO:0007669"/>
    <property type="project" value="TreeGrafter"/>
</dbReference>
<dbReference type="Gene3D" id="2.40.170.20">
    <property type="entry name" value="TonB-dependent receptor, beta-barrel domain"/>
    <property type="match status" value="1"/>
</dbReference>
<keyword evidence="2 8" id="KW-0813">Transport</keyword>
<evidence type="ECO:0000256" key="9">
    <source>
        <dbReference type="SAM" id="MobiDB-lite"/>
    </source>
</evidence>
<feature type="chain" id="PRO_5013235742" description="TonB-dependent receptor" evidence="10">
    <location>
        <begin position="21"/>
        <end position="838"/>
    </location>
</feature>
<evidence type="ECO:0000259" key="12">
    <source>
        <dbReference type="Pfam" id="PF14905"/>
    </source>
</evidence>
<keyword evidence="7 8" id="KW-0998">Cell outer membrane</keyword>
<dbReference type="RefSeq" id="WP_086593149.1">
    <property type="nucleotide sequence ID" value="NZ_MTSE01000002.1"/>
</dbReference>
<feature type="compositionally biased region" description="Gly residues" evidence="9">
    <location>
        <begin position="829"/>
        <end position="838"/>
    </location>
</feature>
<accession>A0A243WKG3</accession>
<dbReference type="InterPro" id="IPR036942">
    <property type="entry name" value="Beta-barrel_TonB_sf"/>
</dbReference>
<dbReference type="Pfam" id="PF14905">
    <property type="entry name" value="OMP_b-brl_3"/>
    <property type="match status" value="1"/>
</dbReference>
<evidence type="ECO:0000259" key="11">
    <source>
        <dbReference type="Pfam" id="PF07715"/>
    </source>
</evidence>
<dbReference type="Gene3D" id="2.170.130.10">
    <property type="entry name" value="TonB-dependent receptor, plug domain"/>
    <property type="match status" value="1"/>
</dbReference>
<keyword evidence="6 8" id="KW-0472">Membrane</keyword>
<dbReference type="AlphaFoldDB" id="A0A243WKG3"/>
<gene>
    <name evidence="13" type="ORF">BXP70_06255</name>
</gene>
<keyword evidence="4 8" id="KW-0812">Transmembrane</keyword>
<evidence type="ECO:0000256" key="2">
    <source>
        <dbReference type="ARBA" id="ARBA00022448"/>
    </source>
</evidence>
<evidence type="ECO:0000313" key="14">
    <source>
        <dbReference type="Proteomes" id="UP000194873"/>
    </source>
</evidence>
<dbReference type="Pfam" id="PF13715">
    <property type="entry name" value="CarbopepD_reg_2"/>
    <property type="match status" value="1"/>
</dbReference>
<dbReference type="SUPFAM" id="SSF49464">
    <property type="entry name" value="Carboxypeptidase regulatory domain-like"/>
    <property type="match status" value="1"/>
</dbReference>
<comment type="caution">
    <text evidence="13">The sequence shown here is derived from an EMBL/GenBank/DDBJ whole genome shotgun (WGS) entry which is preliminary data.</text>
</comment>
<feature type="region of interest" description="Disordered" evidence="9">
    <location>
        <begin position="290"/>
        <end position="318"/>
    </location>
</feature>
<organism evidence="13 14">
    <name type="scientific">Hymenobacter crusticola</name>
    <dbReference type="NCBI Taxonomy" id="1770526"/>
    <lineage>
        <taxon>Bacteria</taxon>
        <taxon>Pseudomonadati</taxon>
        <taxon>Bacteroidota</taxon>
        <taxon>Cytophagia</taxon>
        <taxon>Cytophagales</taxon>
        <taxon>Hymenobacteraceae</taxon>
        <taxon>Hymenobacter</taxon>
    </lineage>
</organism>
<feature type="domain" description="TonB-dependent receptor plug" evidence="11">
    <location>
        <begin position="146"/>
        <end position="234"/>
    </location>
</feature>
<evidence type="ECO:0000256" key="6">
    <source>
        <dbReference type="ARBA" id="ARBA00023136"/>
    </source>
</evidence>
<dbReference type="InterPro" id="IPR037066">
    <property type="entry name" value="Plug_dom_sf"/>
</dbReference>
<dbReference type="PROSITE" id="PS52016">
    <property type="entry name" value="TONB_DEPENDENT_REC_3"/>
    <property type="match status" value="1"/>
</dbReference>
<feature type="domain" description="Outer membrane protein beta-barrel" evidence="12">
    <location>
        <begin position="403"/>
        <end position="806"/>
    </location>
</feature>
<keyword evidence="14" id="KW-1185">Reference proteome</keyword>
<dbReference type="SUPFAM" id="SSF56935">
    <property type="entry name" value="Porins"/>
    <property type="match status" value="1"/>
</dbReference>
<evidence type="ECO:0000256" key="10">
    <source>
        <dbReference type="SAM" id="SignalP"/>
    </source>
</evidence>
<feature type="signal peptide" evidence="10">
    <location>
        <begin position="1"/>
        <end position="20"/>
    </location>
</feature>
<evidence type="ECO:0000256" key="5">
    <source>
        <dbReference type="ARBA" id="ARBA00022729"/>
    </source>
</evidence>